<proteinExistence type="predicted"/>
<evidence type="ECO:0000313" key="5">
    <source>
        <dbReference type="EMBL" id="RDB65157.1"/>
    </source>
</evidence>
<evidence type="ECO:0000256" key="2">
    <source>
        <dbReference type="ARBA" id="ARBA00022723"/>
    </source>
</evidence>
<dbReference type="GeneID" id="78359510"/>
<dbReference type="InterPro" id="IPR017896">
    <property type="entry name" value="4Fe4S_Fe-S-bd"/>
</dbReference>
<keyword evidence="6" id="KW-1185">Reference proteome</keyword>
<dbReference type="RefSeq" id="WP_096226992.1">
    <property type="nucleotide sequence ID" value="NZ_CABMMS010000004.1"/>
</dbReference>
<reference evidence="5 6" key="1">
    <citation type="journal article" date="2018" name="Elife">
        <title>Discovery and characterization of a prevalent human gut bacterial enzyme sufficient for the inactivation of a family of plant toxins.</title>
        <authorList>
            <person name="Koppel N."/>
            <person name="Bisanz J.E."/>
            <person name="Pandelia M.E."/>
            <person name="Turnbaugh P.J."/>
            <person name="Balskus E.P."/>
        </authorList>
    </citation>
    <scope>NUCLEOTIDE SEQUENCE [LARGE SCALE GENOMIC DNA]</scope>
    <source>
        <strain evidence="5 6">3C</strain>
    </source>
</reference>
<dbReference type="EMBL" id="PPTS01000004">
    <property type="protein sequence ID" value="RDB65157.1"/>
    <property type="molecule type" value="Genomic_DNA"/>
</dbReference>
<dbReference type="AlphaFoldDB" id="A0A369M2K8"/>
<dbReference type="SUPFAM" id="SSF54862">
    <property type="entry name" value="4Fe-4S ferredoxins"/>
    <property type="match status" value="1"/>
</dbReference>
<evidence type="ECO:0000256" key="4">
    <source>
        <dbReference type="ARBA" id="ARBA00023014"/>
    </source>
</evidence>
<comment type="caution">
    <text evidence="5">The sequence shown here is derived from an EMBL/GenBank/DDBJ whole genome shotgun (WGS) entry which is preliminary data.</text>
</comment>
<keyword evidence="1" id="KW-0004">4Fe-4S</keyword>
<protein>
    <submittedName>
        <fullName evidence="5">Oxidoreductase</fullName>
    </submittedName>
</protein>
<gene>
    <name evidence="5" type="ORF">C1877_07350</name>
</gene>
<dbReference type="OrthoDB" id="5432641at2"/>
<dbReference type="Proteomes" id="UP000254000">
    <property type="component" value="Unassembled WGS sequence"/>
</dbReference>
<name>A0A369M2K8_9ACTN</name>
<dbReference type="GO" id="GO:0051539">
    <property type="term" value="F:4 iron, 4 sulfur cluster binding"/>
    <property type="evidence" value="ECO:0007669"/>
    <property type="project" value="UniProtKB-KW"/>
</dbReference>
<sequence length="172" mass="19078">MAAYGLLIDYEYCTNCGSCQVTCKEEHGYPVGKTGIKVLSDGPWKIDGKRWNWNHFPVLTDLCDLCAERTGRGREPSCVHHCLANVISYGTVEELSKKLDRKPKQFLMVPQYNPLEAKGAFVPSRKSAHRAAHIEVQGTGKASYAVHRHDTKVGEIDETAVLEGEQPTSACE</sequence>
<evidence type="ECO:0000256" key="3">
    <source>
        <dbReference type="ARBA" id="ARBA00023004"/>
    </source>
</evidence>
<keyword evidence="2" id="KW-0479">Metal-binding</keyword>
<dbReference type="Gene3D" id="3.30.70.20">
    <property type="match status" value="1"/>
</dbReference>
<dbReference type="PANTHER" id="PTHR43177">
    <property type="entry name" value="PROTEIN NRFC"/>
    <property type="match status" value="1"/>
</dbReference>
<keyword evidence="3" id="KW-0408">Iron</keyword>
<dbReference type="PANTHER" id="PTHR43177:SF3">
    <property type="entry name" value="PROTEIN NRFC HOMOLOG"/>
    <property type="match status" value="1"/>
</dbReference>
<accession>A0A369M2K8</accession>
<dbReference type="InterPro" id="IPR050954">
    <property type="entry name" value="ET_IronSulfur_Cluster-Binding"/>
</dbReference>
<organism evidence="5 6">
    <name type="scientific">Gordonibacter pamelaeae</name>
    <dbReference type="NCBI Taxonomy" id="471189"/>
    <lineage>
        <taxon>Bacteria</taxon>
        <taxon>Bacillati</taxon>
        <taxon>Actinomycetota</taxon>
        <taxon>Coriobacteriia</taxon>
        <taxon>Eggerthellales</taxon>
        <taxon>Eggerthellaceae</taxon>
        <taxon>Gordonibacter</taxon>
    </lineage>
</organism>
<evidence type="ECO:0000256" key="1">
    <source>
        <dbReference type="ARBA" id="ARBA00022485"/>
    </source>
</evidence>
<dbReference type="PROSITE" id="PS51379">
    <property type="entry name" value="4FE4S_FER_2"/>
    <property type="match status" value="1"/>
</dbReference>
<evidence type="ECO:0000313" key="6">
    <source>
        <dbReference type="Proteomes" id="UP000254000"/>
    </source>
</evidence>
<keyword evidence="4" id="KW-0411">Iron-sulfur</keyword>
<dbReference type="GO" id="GO:0046872">
    <property type="term" value="F:metal ion binding"/>
    <property type="evidence" value="ECO:0007669"/>
    <property type="project" value="UniProtKB-KW"/>
</dbReference>